<organism evidence="1">
    <name type="scientific">Arundo donax</name>
    <name type="common">Giant reed</name>
    <name type="synonym">Donax arundinaceus</name>
    <dbReference type="NCBI Taxonomy" id="35708"/>
    <lineage>
        <taxon>Eukaryota</taxon>
        <taxon>Viridiplantae</taxon>
        <taxon>Streptophyta</taxon>
        <taxon>Embryophyta</taxon>
        <taxon>Tracheophyta</taxon>
        <taxon>Spermatophyta</taxon>
        <taxon>Magnoliopsida</taxon>
        <taxon>Liliopsida</taxon>
        <taxon>Poales</taxon>
        <taxon>Poaceae</taxon>
        <taxon>PACMAD clade</taxon>
        <taxon>Arundinoideae</taxon>
        <taxon>Arundineae</taxon>
        <taxon>Arundo</taxon>
    </lineage>
</organism>
<sequence>MSMNYGMIALYLCYVRVVFNFTRLCSLIMLICAVSCISFCQLNALHGYRELVTA</sequence>
<dbReference type="AlphaFoldDB" id="A0A0A9NKW4"/>
<accession>A0A0A9NKW4</accession>
<reference evidence="1" key="2">
    <citation type="journal article" date="2015" name="Data Brief">
        <title>Shoot transcriptome of the giant reed, Arundo donax.</title>
        <authorList>
            <person name="Barrero R.A."/>
            <person name="Guerrero F.D."/>
            <person name="Moolhuijzen P."/>
            <person name="Goolsby J.A."/>
            <person name="Tidwell J."/>
            <person name="Bellgard S.E."/>
            <person name="Bellgard M.I."/>
        </authorList>
    </citation>
    <scope>NUCLEOTIDE SEQUENCE</scope>
    <source>
        <tissue evidence="1">Shoot tissue taken approximately 20 cm above the soil surface</tissue>
    </source>
</reference>
<protein>
    <submittedName>
        <fullName evidence="1">Uncharacterized protein</fullName>
    </submittedName>
</protein>
<proteinExistence type="predicted"/>
<dbReference type="EMBL" id="GBRH01171403">
    <property type="protein sequence ID" value="JAE26493.1"/>
    <property type="molecule type" value="Transcribed_RNA"/>
</dbReference>
<evidence type="ECO:0000313" key="1">
    <source>
        <dbReference type="EMBL" id="JAE26493.1"/>
    </source>
</evidence>
<name>A0A0A9NKW4_ARUDO</name>
<reference evidence="1" key="1">
    <citation type="submission" date="2014-09" db="EMBL/GenBank/DDBJ databases">
        <authorList>
            <person name="Magalhaes I.L.F."/>
            <person name="Oliveira U."/>
            <person name="Santos F.R."/>
            <person name="Vidigal T.H.D.A."/>
            <person name="Brescovit A.D."/>
            <person name="Santos A.J."/>
        </authorList>
    </citation>
    <scope>NUCLEOTIDE SEQUENCE</scope>
    <source>
        <tissue evidence="1">Shoot tissue taken approximately 20 cm above the soil surface</tissue>
    </source>
</reference>